<reference evidence="2" key="1">
    <citation type="journal article" date="2018" name="PLoS Negl. Trop. Dis.">
        <title>Sialome diversity of ticks revealed by RNAseq of single tick salivary glands.</title>
        <authorList>
            <person name="Perner J."/>
            <person name="Kropackova S."/>
            <person name="Kopacek P."/>
            <person name="Ribeiro J.M."/>
        </authorList>
    </citation>
    <scope>NUCLEOTIDE SEQUENCE</scope>
    <source>
        <strain evidence="2">Siblings of single egg batch collected in Ceske Budejovice</strain>
        <tissue evidence="2">Salivary glands</tissue>
    </source>
</reference>
<sequence>MDEADMVPDDDSEMQPSDDPLYCPEKDDCDMDDDETNASTQPVEADRIFEAKFLVFESCLRELLDRCLFCGAPHCKIELDFVGTMVRAAVTCPASHTRTWRSQPVFHRRPMGNISVCAATLFTGSSPAKVLRLFSLMGMQSLQKTSFYKIQRCYLVPAVTEVWLAEQATLLDEFRGRKLCLAGDGRADTPGHSADFGTYTLLETTANRVIHTELVKSTEVSSSNRMEAEGLHRCLNYLRTQDMSVDILVTDRHSEGKASLRDHYPEINHRFDVWHVAKGVKKKIIAVARTKQHSVLLLWLKTIIRHIYWCARTSNGDGQLVLAKWTSLMRHIINIHKHPDPLHPVCAHGSTPERRWLDEGTETFNKLKAILMAPHLLRDIPFLSPKEQTSGLESYHAVLIHFAPKATKFRYEGMLARTYVAALHFNHNADRKVLLDENGKPRFRQKWSKGEKRWTLVAVKEKVTYDYVRKLVDSVLECVTRWPSYAVAERATYRQSHDTLSSRCGPKPQMEDAIARHRSRFSAGSV</sequence>
<name>A0A147BMN3_IXORI</name>
<dbReference type="PANTHER" id="PTHR31751">
    <property type="entry name" value="SI:CH211-108C17.2-RELATED-RELATED"/>
    <property type="match status" value="1"/>
</dbReference>
<dbReference type="AlphaFoldDB" id="A0A147BMN3"/>
<dbReference type="PANTHER" id="PTHR31751:SF42">
    <property type="entry name" value="PROTEIN CBG10204"/>
    <property type="match status" value="1"/>
</dbReference>
<proteinExistence type="predicted"/>
<accession>A0A147BMN3</accession>
<feature type="compositionally biased region" description="Acidic residues" evidence="1">
    <location>
        <begin position="1"/>
        <end position="13"/>
    </location>
</feature>
<organism evidence="2">
    <name type="scientific">Ixodes ricinus</name>
    <name type="common">Common tick</name>
    <name type="synonym">Acarus ricinus</name>
    <dbReference type="NCBI Taxonomy" id="34613"/>
    <lineage>
        <taxon>Eukaryota</taxon>
        <taxon>Metazoa</taxon>
        <taxon>Ecdysozoa</taxon>
        <taxon>Arthropoda</taxon>
        <taxon>Chelicerata</taxon>
        <taxon>Arachnida</taxon>
        <taxon>Acari</taxon>
        <taxon>Parasitiformes</taxon>
        <taxon>Ixodida</taxon>
        <taxon>Ixodoidea</taxon>
        <taxon>Ixodidae</taxon>
        <taxon>Ixodinae</taxon>
        <taxon>Ixodes</taxon>
    </lineage>
</organism>
<feature type="region of interest" description="Disordered" evidence="1">
    <location>
        <begin position="1"/>
        <end position="41"/>
    </location>
</feature>
<feature type="compositionally biased region" description="Acidic residues" evidence="1">
    <location>
        <begin position="27"/>
        <end position="36"/>
    </location>
</feature>
<dbReference type="EMBL" id="GEGO01003357">
    <property type="protein sequence ID" value="JAR92047.1"/>
    <property type="molecule type" value="Transcribed_RNA"/>
</dbReference>
<protein>
    <submittedName>
        <fullName evidence="2">Putative kolobok-1 nv</fullName>
    </submittedName>
</protein>
<evidence type="ECO:0000313" key="2">
    <source>
        <dbReference type="EMBL" id="JAR92047.1"/>
    </source>
</evidence>
<evidence type="ECO:0000256" key="1">
    <source>
        <dbReference type="SAM" id="MobiDB-lite"/>
    </source>
</evidence>